<protein>
    <submittedName>
        <fullName evidence="1">Uncharacterized protein</fullName>
    </submittedName>
</protein>
<accession>A0A1V9GAV1</accession>
<evidence type="ECO:0000313" key="2">
    <source>
        <dbReference type="Proteomes" id="UP000192276"/>
    </source>
</evidence>
<organism evidence="1 2">
    <name type="scientific">Niastella populi</name>
    <dbReference type="NCBI Taxonomy" id="550983"/>
    <lineage>
        <taxon>Bacteria</taxon>
        <taxon>Pseudomonadati</taxon>
        <taxon>Bacteroidota</taxon>
        <taxon>Chitinophagia</taxon>
        <taxon>Chitinophagales</taxon>
        <taxon>Chitinophagaceae</taxon>
        <taxon>Niastella</taxon>
    </lineage>
</organism>
<evidence type="ECO:0000313" key="1">
    <source>
        <dbReference type="EMBL" id="OQP67743.1"/>
    </source>
</evidence>
<proteinExistence type="predicted"/>
<dbReference type="EMBL" id="LWBP01000013">
    <property type="protein sequence ID" value="OQP67743.1"/>
    <property type="molecule type" value="Genomic_DNA"/>
</dbReference>
<gene>
    <name evidence="1" type="ORF">A4R26_11845</name>
</gene>
<dbReference type="AlphaFoldDB" id="A0A1V9GAV1"/>
<reference evidence="2" key="1">
    <citation type="submission" date="2016-04" db="EMBL/GenBank/DDBJ databases">
        <authorList>
            <person name="Chen L."/>
            <person name="Zhuang W."/>
            <person name="Wang G."/>
        </authorList>
    </citation>
    <scope>NUCLEOTIDE SEQUENCE [LARGE SCALE GENOMIC DNA]</scope>
    <source>
        <strain evidence="2">208</strain>
    </source>
</reference>
<dbReference type="STRING" id="550983.A4R26_11845"/>
<keyword evidence="2" id="KW-1185">Reference proteome</keyword>
<name>A0A1V9GAV1_9BACT</name>
<sequence length="73" mass="8524">MYIMSRPGPERMFAPWRKAKGPGRPVFTRICVQLLPQNPDAAISPNNSTFARMKRPFGRIFIKTHRIMKILPW</sequence>
<comment type="caution">
    <text evidence="1">The sequence shown here is derived from an EMBL/GenBank/DDBJ whole genome shotgun (WGS) entry which is preliminary data.</text>
</comment>
<dbReference type="Proteomes" id="UP000192276">
    <property type="component" value="Unassembled WGS sequence"/>
</dbReference>